<dbReference type="PANTHER" id="PTHR10492">
    <property type="match status" value="1"/>
</dbReference>
<protein>
    <submittedName>
        <fullName evidence="1">ATP-dependent DNA helicase pif1-like</fullName>
    </submittedName>
</protein>
<dbReference type="GO" id="GO:0004386">
    <property type="term" value="F:helicase activity"/>
    <property type="evidence" value="ECO:0007669"/>
    <property type="project" value="UniProtKB-KW"/>
</dbReference>
<dbReference type="EMBL" id="JAAIUW010000004">
    <property type="protein sequence ID" value="KAF7835375.1"/>
    <property type="molecule type" value="Genomic_DNA"/>
</dbReference>
<dbReference type="OrthoDB" id="1920387at2759"/>
<sequence>MWSPRSDMSKSWFNGTVASTTFNVVDHQCCGVFFVNGFRGSEKTFVWNTLTFVLRVDPIQAIVESTYPSFIDNYGNHDYIRDRVVLAPTLDDVASTNEQMLLLLPGEESTYLSSYSVSNQDPTSKMAEIYTTEFVNTISGSGLLYIIS</sequence>
<name>A0A834X0A7_9FABA</name>
<reference evidence="1" key="1">
    <citation type="submission" date="2020-09" db="EMBL/GenBank/DDBJ databases">
        <title>Genome-Enabled Discovery of Anthraquinone Biosynthesis in Senna tora.</title>
        <authorList>
            <person name="Kang S.-H."/>
            <person name="Pandey R.P."/>
            <person name="Lee C.-M."/>
            <person name="Sim J.-S."/>
            <person name="Jeong J.-T."/>
            <person name="Choi B.-S."/>
            <person name="Jung M."/>
            <person name="Ginzburg D."/>
            <person name="Zhao K."/>
            <person name="Won S.Y."/>
            <person name="Oh T.-J."/>
            <person name="Yu Y."/>
            <person name="Kim N.-H."/>
            <person name="Lee O.R."/>
            <person name="Lee T.-H."/>
            <person name="Bashyal P."/>
            <person name="Kim T.-S."/>
            <person name="Lee W.-H."/>
            <person name="Kawkins C."/>
            <person name="Kim C.-K."/>
            <person name="Kim J.S."/>
            <person name="Ahn B.O."/>
            <person name="Rhee S.Y."/>
            <person name="Sohng J.K."/>
        </authorList>
    </citation>
    <scope>NUCLEOTIDE SEQUENCE</scope>
    <source>
        <tissue evidence="1">Leaf</tissue>
    </source>
</reference>
<gene>
    <name evidence="1" type="ORF">G2W53_010234</name>
</gene>
<organism evidence="1 2">
    <name type="scientific">Senna tora</name>
    <dbReference type="NCBI Taxonomy" id="362788"/>
    <lineage>
        <taxon>Eukaryota</taxon>
        <taxon>Viridiplantae</taxon>
        <taxon>Streptophyta</taxon>
        <taxon>Embryophyta</taxon>
        <taxon>Tracheophyta</taxon>
        <taxon>Spermatophyta</taxon>
        <taxon>Magnoliopsida</taxon>
        <taxon>eudicotyledons</taxon>
        <taxon>Gunneridae</taxon>
        <taxon>Pentapetalae</taxon>
        <taxon>rosids</taxon>
        <taxon>fabids</taxon>
        <taxon>Fabales</taxon>
        <taxon>Fabaceae</taxon>
        <taxon>Caesalpinioideae</taxon>
        <taxon>Cassia clade</taxon>
        <taxon>Senna</taxon>
    </lineage>
</organism>
<keyword evidence="2" id="KW-1185">Reference proteome</keyword>
<evidence type="ECO:0000313" key="1">
    <source>
        <dbReference type="EMBL" id="KAF7835375.1"/>
    </source>
</evidence>
<keyword evidence="1" id="KW-0378">Hydrolase</keyword>
<dbReference type="Proteomes" id="UP000634136">
    <property type="component" value="Unassembled WGS sequence"/>
</dbReference>
<dbReference type="PANTHER" id="PTHR10492:SF101">
    <property type="entry name" value="ATP-DEPENDENT DNA HELICASE"/>
    <property type="match status" value="1"/>
</dbReference>
<accession>A0A834X0A7</accession>
<keyword evidence="1" id="KW-0547">Nucleotide-binding</keyword>
<comment type="caution">
    <text evidence="1">The sequence shown here is derived from an EMBL/GenBank/DDBJ whole genome shotgun (WGS) entry which is preliminary data.</text>
</comment>
<proteinExistence type="predicted"/>
<evidence type="ECO:0000313" key="2">
    <source>
        <dbReference type="Proteomes" id="UP000634136"/>
    </source>
</evidence>
<keyword evidence="1" id="KW-0067">ATP-binding</keyword>
<dbReference type="AlphaFoldDB" id="A0A834X0A7"/>
<keyword evidence="1" id="KW-0347">Helicase</keyword>